<feature type="domain" description="Metallo-beta-lactamase" evidence="2">
    <location>
        <begin position="50"/>
        <end position="238"/>
    </location>
</feature>
<proteinExistence type="predicted"/>
<organism evidence="3 4">
    <name type="scientific">Nonomuraea cypriaca</name>
    <dbReference type="NCBI Taxonomy" id="1187855"/>
    <lineage>
        <taxon>Bacteria</taxon>
        <taxon>Bacillati</taxon>
        <taxon>Actinomycetota</taxon>
        <taxon>Actinomycetes</taxon>
        <taxon>Streptosporangiales</taxon>
        <taxon>Streptosporangiaceae</taxon>
        <taxon>Nonomuraea</taxon>
    </lineage>
</organism>
<reference evidence="3" key="1">
    <citation type="submission" date="2020-11" db="EMBL/GenBank/DDBJ databases">
        <title>Whole-genome analyses of Nonomuraea sp. K274.</title>
        <authorList>
            <person name="Veyisoglu A."/>
        </authorList>
    </citation>
    <scope>NUCLEOTIDE SEQUENCE</scope>
    <source>
        <strain evidence="3">K274</strain>
    </source>
</reference>
<gene>
    <name evidence="3" type="ORF">ITP53_22510</name>
</gene>
<comment type="caution">
    <text evidence="3">The sequence shown here is derived from an EMBL/GenBank/DDBJ whole genome shotgun (WGS) entry which is preliminary data.</text>
</comment>
<sequence length="331" mass="36117">MSRSRIPEREIAERPEGFGGPNLSPVGLELAPHEFAEGVYALMATIPPKDNNGVVAGRDAALVIDAGITPEVSAKIRAAVADLTDRPLRYLVNTTYHGDHTFGNAAFPDEVVIVSSRVNKENMSDLAYEKETRSANMYGDGALLDAVTTWRRPDLTFDSHAEIDLGGRVVQLHHFGPGNGPGDTVVYVPDTRTAWTGNFVCHAGVGHMLLQGGPEPYAESLRRMREALPELETIVPGHGPMGDGPAAIDWFIGYLERLHDEVLGSVQAGRRLEETFAVCTNPWAERLDPALSAALARYPVPRELAQEGMLALCRDLHRLNILSTYRLYGSQ</sequence>
<dbReference type="RefSeq" id="WP_195897397.1">
    <property type="nucleotide sequence ID" value="NZ_JADOGI010000066.1"/>
</dbReference>
<evidence type="ECO:0000313" key="3">
    <source>
        <dbReference type="EMBL" id="MBF8188448.1"/>
    </source>
</evidence>
<accession>A0A931ADC7</accession>
<name>A0A931ADC7_9ACTN</name>
<dbReference type="InterPro" id="IPR050855">
    <property type="entry name" value="NDM-1-like"/>
</dbReference>
<dbReference type="AlphaFoldDB" id="A0A931ADC7"/>
<dbReference type="PANTHER" id="PTHR42951">
    <property type="entry name" value="METALLO-BETA-LACTAMASE DOMAIN-CONTAINING"/>
    <property type="match status" value="1"/>
</dbReference>
<feature type="region of interest" description="Disordered" evidence="1">
    <location>
        <begin position="1"/>
        <end position="20"/>
    </location>
</feature>
<dbReference type="PANTHER" id="PTHR42951:SF4">
    <property type="entry name" value="ACYL-COENZYME A THIOESTERASE MBLAC2"/>
    <property type="match status" value="1"/>
</dbReference>
<evidence type="ECO:0000313" key="4">
    <source>
        <dbReference type="Proteomes" id="UP000605361"/>
    </source>
</evidence>
<protein>
    <submittedName>
        <fullName evidence="3">MBL fold metallo-hydrolase</fullName>
    </submittedName>
</protein>
<dbReference type="EMBL" id="JADOGI010000066">
    <property type="protein sequence ID" value="MBF8188448.1"/>
    <property type="molecule type" value="Genomic_DNA"/>
</dbReference>
<dbReference type="Proteomes" id="UP000605361">
    <property type="component" value="Unassembled WGS sequence"/>
</dbReference>
<dbReference type="SUPFAM" id="SSF56281">
    <property type="entry name" value="Metallo-hydrolase/oxidoreductase"/>
    <property type="match status" value="1"/>
</dbReference>
<dbReference type="CDD" id="cd16282">
    <property type="entry name" value="metallo-hydrolase-like_MBL-fold"/>
    <property type="match status" value="1"/>
</dbReference>
<keyword evidence="4" id="KW-1185">Reference proteome</keyword>
<dbReference type="Gene3D" id="3.60.15.10">
    <property type="entry name" value="Ribonuclease Z/Hydroxyacylglutathione hydrolase-like"/>
    <property type="match status" value="1"/>
</dbReference>
<evidence type="ECO:0000259" key="2">
    <source>
        <dbReference type="SMART" id="SM00849"/>
    </source>
</evidence>
<evidence type="ECO:0000256" key="1">
    <source>
        <dbReference type="SAM" id="MobiDB-lite"/>
    </source>
</evidence>
<dbReference type="Pfam" id="PF00753">
    <property type="entry name" value="Lactamase_B"/>
    <property type="match status" value="1"/>
</dbReference>
<feature type="compositionally biased region" description="Basic and acidic residues" evidence="1">
    <location>
        <begin position="1"/>
        <end position="16"/>
    </location>
</feature>
<dbReference type="InterPro" id="IPR036866">
    <property type="entry name" value="RibonucZ/Hydroxyglut_hydro"/>
</dbReference>
<dbReference type="InterPro" id="IPR001279">
    <property type="entry name" value="Metallo-B-lactamas"/>
</dbReference>
<dbReference type="SMART" id="SM00849">
    <property type="entry name" value="Lactamase_B"/>
    <property type="match status" value="1"/>
</dbReference>